<reference evidence="1 2" key="1">
    <citation type="submission" date="2018-03" db="EMBL/GenBank/DDBJ databases">
        <authorList>
            <person name="Gully D."/>
        </authorList>
    </citation>
    <scope>NUCLEOTIDE SEQUENCE [LARGE SCALE GENOMIC DNA]</scope>
    <source>
        <strain evidence="1">ORS3257</strain>
    </source>
</reference>
<dbReference type="EMBL" id="LS398110">
    <property type="protein sequence ID" value="SPP94150.1"/>
    <property type="molecule type" value="Genomic_DNA"/>
</dbReference>
<organism evidence="1 2">
    <name type="scientific">Bradyrhizobium vignae</name>
    <dbReference type="NCBI Taxonomy" id="1549949"/>
    <lineage>
        <taxon>Bacteria</taxon>
        <taxon>Pseudomonadati</taxon>
        <taxon>Pseudomonadota</taxon>
        <taxon>Alphaproteobacteria</taxon>
        <taxon>Hyphomicrobiales</taxon>
        <taxon>Nitrobacteraceae</taxon>
        <taxon>Bradyrhizobium</taxon>
    </lineage>
</organism>
<accession>A0A2U3PYB0</accession>
<name>A0A2U3PYB0_9BRAD</name>
<protein>
    <recommendedName>
        <fullName evidence="3">Winged helix-turn-helix transcriptional regulator</fullName>
    </recommendedName>
</protein>
<dbReference type="Proteomes" id="UP000246085">
    <property type="component" value="Chromosome BRAD3257"/>
</dbReference>
<sequence length="206" mass="22348">MQEARIMLGLLESVERDGAQTQRRLASELGVALGLVNAYLKRCVKKGLMKVAQAPARRYAYYLTPQGFAEKARLTVDYFSHSFAFFRRARSEYSELFALAVSRGFSRLVLAGASDLAEIATICALESGVGIVAVVDKSCTKSKSVGVPVFGSFDDVTVGFDAVVVTALQDASEVWCEVRARYGSERIFVPPLLGLADQARPSEHAG</sequence>
<dbReference type="KEGG" id="bvz:BRAD3257_3104"/>
<dbReference type="InterPro" id="IPR036390">
    <property type="entry name" value="WH_DNA-bd_sf"/>
</dbReference>
<dbReference type="AlphaFoldDB" id="A0A2U3PYB0"/>
<dbReference type="InterPro" id="IPR036388">
    <property type="entry name" value="WH-like_DNA-bd_sf"/>
</dbReference>
<dbReference type="Gene3D" id="1.10.10.10">
    <property type="entry name" value="Winged helix-like DNA-binding domain superfamily/Winged helix DNA-binding domain"/>
    <property type="match status" value="1"/>
</dbReference>
<proteinExistence type="predicted"/>
<gene>
    <name evidence="1" type="ORF">BRAD3257_3104</name>
</gene>
<dbReference type="SUPFAM" id="SSF46785">
    <property type="entry name" value="Winged helix' DNA-binding domain"/>
    <property type="match status" value="1"/>
</dbReference>
<dbReference type="Pfam" id="PF13412">
    <property type="entry name" value="HTH_24"/>
    <property type="match status" value="1"/>
</dbReference>
<evidence type="ECO:0000313" key="2">
    <source>
        <dbReference type="Proteomes" id="UP000246085"/>
    </source>
</evidence>
<evidence type="ECO:0000313" key="1">
    <source>
        <dbReference type="EMBL" id="SPP94150.1"/>
    </source>
</evidence>
<evidence type="ECO:0008006" key="3">
    <source>
        <dbReference type="Google" id="ProtNLM"/>
    </source>
</evidence>